<dbReference type="Pfam" id="PF07043">
    <property type="entry name" value="DUF1328"/>
    <property type="match status" value="1"/>
</dbReference>
<gene>
    <name evidence="6" type="ORF">BJ125_11861</name>
    <name evidence="7" type="ORF">SAMN05892882_11861</name>
</gene>
<proteinExistence type="inferred from homology"/>
<dbReference type="PIRSF" id="PIRSF036466">
    <property type="entry name" value="UCP036466"/>
    <property type="match status" value="1"/>
</dbReference>
<dbReference type="HAMAP" id="MF_01361">
    <property type="entry name" value="UPF0391"/>
    <property type="match status" value="1"/>
</dbReference>
<keyword evidence="3 5" id="KW-1133">Transmembrane helix</keyword>
<keyword evidence="4 5" id="KW-0472">Membrane</keyword>
<evidence type="ECO:0000313" key="7">
    <source>
        <dbReference type="EMBL" id="SSW92308.1"/>
    </source>
</evidence>
<dbReference type="EMBL" id="QRDT01000018">
    <property type="protein sequence ID" value="RED29702.1"/>
    <property type="molecule type" value="Genomic_DNA"/>
</dbReference>
<dbReference type="Proteomes" id="UP000256343">
    <property type="component" value="Unassembled WGS sequence"/>
</dbReference>
<evidence type="ECO:0000313" key="9">
    <source>
        <dbReference type="Proteomes" id="UP000256343"/>
    </source>
</evidence>
<protein>
    <recommendedName>
        <fullName evidence="5">UPF0391 membrane protein BJ125_11861</fullName>
    </recommendedName>
</protein>
<sequence length="57" mass="6202">MLKWALIFFVVSLVAGFFGFTGIAAGSARIAKWLFFIAVAIFVLFLVMALLAGEVVF</sequence>
<evidence type="ECO:0000256" key="5">
    <source>
        <dbReference type="HAMAP-Rule" id="MF_01361"/>
    </source>
</evidence>
<evidence type="ECO:0000313" key="8">
    <source>
        <dbReference type="Proteomes" id="UP000252631"/>
    </source>
</evidence>
<keyword evidence="2 5" id="KW-0812">Transmembrane</keyword>
<dbReference type="EMBL" id="UFQQ01000018">
    <property type="protein sequence ID" value="SSW92308.1"/>
    <property type="molecule type" value="Genomic_DNA"/>
</dbReference>
<reference evidence="6 9" key="2">
    <citation type="submission" date="2018-07" db="EMBL/GenBank/DDBJ databases">
        <title>Genomic Encyclopedia of Archaeal and Bacterial Type Strains, Phase II (KMG-II): from individual species to whole genera.</title>
        <authorList>
            <person name="Goeker M."/>
        </authorList>
    </citation>
    <scope>NUCLEOTIDE SEQUENCE [LARGE SCALE GENOMIC DNA]</scope>
    <source>
        <strain evidence="6 9">JA575</strain>
    </source>
</reference>
<dbReference type="GO" id="GO:0005886">
    <property type="term" value="C:plasma membrane"/>
    <property type="evidence" value="ECO:0007669"/>
    <property type="project" value="UniProtKB-UniRule"/>
</dbReference>
<accession>A0A336JRY3</accession>
<dbReference type="Proteomes" id="UP000252631">
    <property type="component" value="Unassembled WGS sequence"/>
</dbReference>
<reference evidence="7 8" key="1">
    <citation type="submission" date="2017-08" db="EMBL/GenBank/DDBJ databases">
        <authorList>
            <person name="de Groot N.N."/>
        </authorList>
    </citation>
    <scope>NUCLEOTIDE SEQUENCE [LARGE SCALE GENOMIC DNA]</scope>
    <source>
        <strain evidence="7 8">JA575</strain>
    </source>
</reference>
<dbReference type="RefSeq" id="WP_114359549.1">
    <property type="nucleotide sequence ID" value="NZ_QRDT01000018.1"/>
</dbReference>
<evidence type="ECO:0000256" key="1">
    <source>
        <dbReference type="ARBA" id="ARBA00022475"/>
    </source>
</evidence>
<feature type="transmembrane region" description="Helical" evidence="5">
    <location>
        <begin position="33"/>
        <end position="52"/>
    </location>
</feature>
<comment type="caution">
    <text evidence="5">Lacks conserved residue(s) required for the propagation of feature annotation.</text>
</comment>
<comment type="similarity">
    <text evidence="5">Belongs to the UPF0391 family.</text>
</comment>
<evidence type="ECO:0000256" key="4">
    <source>
        <dbReference type="ARBA" id="ARBA00023136"/>
    </source>
</evidence>
<keyword evidence="9" id="KW-1185">Reference proteome</keyword>
<dbReference type="NCBIfam" id="NF010234">
    <property type="entry name" value="PRK13682.2-5"/>
    <property type="match status" value="1"/>
</dbReference>
<evidence type="ECO:0000313" key="6">
    <source>
        <dbReference type="EMBL" id="RED29702.1"/>
    </source>
</evidence>
<feature type="transmembrane region" description="Helical" evidence="5">
    <location>
        <begin position="6"/>
        <end position="26"/>
    </location>
</feature>
<evidence type="ECO:0000256" key="3">
    <source>
        <dbReference type="ARBA" id="ARBA00022989"/>
    </source>
</evidence>
<dbReference type="InterPro" id="IPR009760">
    <property type="entry name" value="DUF1328"/>
</dbReference>
<evidence type="ECO:0000256" key="2">
    <source>
        <dbReference type="ARBA" id="ARBA00022692"/>
    </source>
</evidence>
<organism evidence="7 8">
    <name type="scientific">Rhodopseudomonas pentothenatexigens</name>
    <dbReference type="NCBI Taxonomy" id="999699"/>
    <lineage>
        <taxon>Bacteria</taxon>
        <taxon>Pseudomonadati</taxon>
        <taxon>Pseudomonadota</taxon>
        <taxon>Alphaproteobacteria</taxon>
        <taxon>Hyphomicrobiales</taxon>
        <taxon>Nitrobacteraceae</taxon>
        <taxon>Rhodopseudomonas</taxon>
    </lineage>
</organism>
<dbReference type="AlphaFoldDB" id="A0A336JRY3"/>
<keyword evidence="1 5" id="KW-1003">Cell membrane</keyword>
<name>A0A336JRY3_9BRAD</name>